<evidence type="ECO:0008006" key="3">
    <source>
        <dbReference type="Google" id="ProtNLM"/>
    </source>
</evidence>
<dbReference type="PANTHER" id="PTHR39550">
    <property type="entry name" value="SLL0658 PROTEIN"/>
    <property type="match status" value="1"/>
</dbReference>
<dbReference type="InterPro" id="IPR021799">
    <property type="entry name" value="PIN-like_prokaryotic"/>
</dbReference>
<dbReference type="HOGENOM" id="CLU_115769_0_0_10"/>
<dbReference type="OrthoDB" id="9796404at2"/>
<evidence type="ECO:0000313" key="2">
    <source>
        <dbReference type="Proteomes" id="UP000008701"/>
    </source>
</evidence>
<sequence>MLQAISNTSPLLYLYRIGLIDRLPEIFGEIWTPEAVHVELMVGVKSGYDVPTLSEYSWLRIINPKAQPSEWLSLDLGPGELSAMSLALENSHCIVLLDDMLARRTAHAAGLQVWGTLKVLLEIKAQGFISKVEPYVNRLTDAGMWVSDDVKRRILVLAGELE</sequence>
<dbReference type="eggNOG" id="COG2405">
    <property type="taxonomic scope" value="Bacteria"/>
</dbReference>
<protein>
    <recommendedName>
        <fullName evidence="3">DUF3368 domain-containing protein</fullName>
    </recommendedName>
</protein>
<dbReference type="PANTHER" id="PTHR39550:SF1">
    <property type="entry name" value="SLL0658 PROTEIN"/>
    <property type="match status" value="1"/>
</dbReference>
<gene>
    <name evidence="1" type="ordered locus">Cpha266_0648</name>
</gene>
<organism evidence="1 2">
    <name type="scientific">Chlorobium phaeobacteroides (strain DSM 266 / SMG 266 / 2430)</name>
    <dbReference type="NCBI Taxonomy" id="290317"/>
    <lineage>
        <taxon>Bacteria</taxon>
        <taxon>Pseudomonadati</taxon>
        <taxon>Chlorobiota</taxon>
        <taxon>Chlorobiia</taxon>
        <taxon>Chlorobiales</taxon>
        <taxon>Chlorobiaceae</taxon>
        <taxon>Chlorobium/Pelodictyon group</taxon>
        <taxon>Chlorobium</taxon>
    </lineage>
</organism>
<dbReference type="STRING" id="290317.Cpha266_0648"/>
<reference evidence="1 2" key="1">
    <citation type="submission" date="2006-12" db="EMBL/GenBank/DDBJ databases">
        <title>Complete sequence of Chlorobium phaeobacteroides DSM 266.</title>
        <authorList>
            <consortium name="US DOE Joint Genome Institute"/>
            <person name="Copeland A."/>
            <person name="Lucas S."/>
            <person name="Lapidus A."/>
            <person name="Barry K."/>
            <person name="Detter J.C."/>
            <person name="Glavina del Rio T."/>
            <person name="Hammon N."/>
            <person name="Israni S."/>
            <person name="Pitluck S."/>
            <person name="Goltsman E."/>
            <person name="Schmutz J."/>
            <person name="Larimer F."/>
            <person name="Land M."/>
            <person name="Hauser L."/>
            <person name="Mikhailova N."/>
            <person name="Li T."/>
            <person name="Overmann J."/>
            <person name="Bryant D.A."/>
            <person name="Richardson P."/>
        </authorList>
    </citation>
    <scope>NUCLEOTIDE SEQUENCE [LARGE SCALE GENOMIC DNA]</scope>
    <source>
        <strain evidence="1 2">DSM 266</strain>
    </source>
</reference>
<accession>A1BE76</accession>
<name>A1BE76_CHLPD</name>
<proteinExistence type="predicted"/>
<evidence type="ECO:0000313" key="1">
    <source>
        <dbReference type="EMBL" id="ABL64703.1"/>
    </source>
</evidence>
<dbReference type="RefSeq" id="WP_011744534.1">
    <property type="nucleotide sequence ID" value="NC_008639.1"/>
</dbReference>
<dbReference type="Pfam" id="PF11848">
    <property type="entry name" value="DUF3368"/>
    <property type="match status" value="1"/>
</dbReference>
<keyword evidence="2" id="KW-1185">Reference proteome</keyword>
<dbReference type="EMBL" id="CP000492">
    <property type="protein sequence ID" value="ABL64703.1"/>
    <property type="molecule type" value="Genomic_DNA"/>
</dbReference>
<dbReference type="AlphaFoldDB" id="A1BE76"/>
<dbReference type="KEGG" id="cph:Cpha266_0648"/>
<dbReference type="Proteomes" id="UP000008701">
    <property type="component" value="Chromosome"/>
</dbReference>